<dbReference type="Proteomes" id="UP001549143">
    <property type="component" value="Unassembled WGS sequence"/>
</dbReference>
<evidence type="ECO:0000313" key="3">
    <source>
        <dbReference type="Proteomes" id="UP001549143"/>
    </source>
</evidence>
<dbReference type="InterPro" id="IPR029016">
    <property type="entry name" value="GAF-like_dom_sf"/>
</dbReference>
<dbReference type="RefSeq" id="WP_354152778.1">
    <property type="nucleotide sequence ID" value="NZ_JBEPMN010000017.1"/>
</dbReference>
<name>A0ABV2KPD0_9HYPH</name>
<dbReference type="InterPro" id="IPR042070">
    <property type="entry name" value="PucR_C-HTH_sf"/>
</dbReference>
<comment type="caution">
    <text evidence="2">The sequence shown here is derived from an EMBL/GenBank/DDBJ whole genome shotgun (WGS) entry which is preliminary data.</text>
</comment>
<dbReference type="SUPFAM" id="SSF55781">
    <property type="entry name" value="GAF domain-like"/>
    <property type="match status" value="1"/>
</dbReference>
<organism evidence="2 3">
    <name type="scientific">Aquamicrobium ahrensii</name>
    <dbReference type="NCBI Taxonomy" id="469551"/>
    <lineage>
        <taxon>Bacteria</taxon>
        <taxon>Pseudomonadati</taxon>
        <taxon>Pseudomonadota</taxon>
        <taxon>Alphaproteobacteria</taxon>
        <taxon>Hyphomicrobiales</taxon>
        <taxon>Phyllobacteriaceae</taxon>
        <taxon>Aquamicrobium</taxon>
    </lineage>
</organism>
<keyword evidence="3" id="KW-1185">Reference proteome</keyword>
<dbReference type="EMBL" id="JBEPMN010000017">
    <property type="protein sequence ID" value="MET3662941.1"/>
    <property type="molecule type" value="Genomic_DNA"/>
</dbReference>
<accession>A0ABV2KPD0</accession>
<dbReference type="Gene3D" id="1.10.10.2840">
    <property type="entry name" value="PucR C-terminal helix-turn-helix domain"/>
    <property type="match status" value="1"/>
</dbReference>
<sequence length="619" mass="69516">MGSFSGTDEIDEPNAPEIARQLHELPLDSEEKTLRTVREVANLINMSNDYEGMLTRIVQTVCQQSDWGRCSILIVDRKNGLSRCVALHDRAFPNDEIAETAWNLVSSPTLNVAEKGEAIILADAQNDQRYSAYREFSVRHKLKTIVLLPLSSRDVDGREMVFTVSARDLSKVTAAKLDNLFTIAHMISIAVEKFKLFRAEQTANDNLHQTLEINSTLMSRVISGCTLAELISLIQAYLHLPVAFYDCISDLFLWSRYPDSVMKLPSEQRSAAIELLDAEIRRLIVTEPKQDSTSRISISLNEGKQIEMDAFIQPMSVSDQTAGGLAIMLGEKRLTDFESLVAQGAQFALSAHLMRTYAQWTQKSTDFSEFLGYLFDGDWRGGQSVQLMAERLGIDIKARMRFLAVDLLPVISADPPPLRSIEQAIRQIVPAATACINSNVLFILYPYDKREDDRTLRRLSQEVAQQIQWRLGTEVAMVASHICASPGDYKTVRTQCLEVFRLARLFKRTGLVKNDDFGVFAVLIAALGDEAISRYLAETIEPIEAHDNSKGGALLACGEAFLHHACRYQAAADALEIHVSTLRYRLNRLKELFDLDLDGNEDHRFALSLALRIRKLKIE</sequence>
<protein>
    <submittedName>
        <fullName evidence="2">Purine catabolism regulator</fullName>
    </submittedName>
</protein>
<gene>
    <name evidence="2" type="ORF">ABID44_003294</name>
</gene>
<dbReference type="Gene3D" id="3.30.450.40">
    <property type="match status" value="1"/>
</dbReference>
<evidence type="ECO:0000313" key="2">
    <source>
        <dbReference type="EMBL" id="MET3662941.1"/>
    </source>
</evidence>
<dbReference type="Pfam" id="PF13556">
    <property type="entry name" value="HTH_30"/>
    <property type="match status" value="1"/>
</dbReference>
<feature type="domain" description="GAF" evidence="1">
    <location>
        <begin position="49"/>
        <end position="201"/>
    </location>
</feature>
<dbReference type="SMART" id="SM00065">
    <property type="entry name" value="GAF"/>
    <property type="match status" value="1"/>
</dbReference>
<reference evidence="2 3" key="1">
    <citation type="submission" date="2024-06" db="EMBL/GenBank/DDBJ databases">
        <title>Genomic Encyclopedia of Type Strains, Phase IV (KMG-IV): sequencing the most valuable type-strain genomes for metagenomic binning, comparative biology and taxonomic classification.</title>
        <authorList>
            <person name="Goeker M."/>
        </authorList>
    </citation>
    <scope>NUCLEOTIDE SEQUENCE [LARGE SCALE GENOMIC DNA]</scope>
    <source>
        <strain evidence="2 3">DSM 19730</strain>
    </source>
</reference>
<evidence type="ECO:0000259" key="1">
    <source>
        <dbReference type="SMART" id="SM00065"/>
    </source>
</evidence>
<dbReference type="PANTHER" id="PTHR33744">
    <property type="entry name" value="CARBOHYDRATE DIACID REGULATOR"/>
    <property type="match status" value="1"/>
</dbReference>
<dbReference type="InterPro" id="IPR051448">
    <property type="entry name" value="CdaR-like_regulators"/>
</dbReference>
<dbReference type="Pfam" id="PF01590">
    <property type="entry name" value="GAF"/>
    <property type="match status" value="1"/>
</dbReference>
<dbReference type="InterPro" id="IPR003018">
    <property type="entry name" value="GAF"/>
</dbReference>
<dbReference type="InterPro" id="IPR025736">
    <property type="entry name" value="PucR_C-HTH_dom"/>
</dbReference>
<proteinExistence type="predicted"/>
<dbReference type="PANTHER" id="PTHR33744:SF7">
    <property type="entry name" value="PUCR FAMILY TRANSCRIPTIONAL REGULATOR"/>
    <property type="match status" value="1"/>
</dbReference>